<reference evidence="4 5" key="1">
    <citation type="journal article" date="2017" name="Mol. Ecol.">
        <title>Comparative and population genomic landscape of Phellinus noxius: A hypervariable fungus causing root rot in trees.</title>
        <authorList>
            <person name="Chung C.L."/>
            <person name="Lee T.J."/>
            <person name="Akiba M."/>
            <person name="Lee H.H."/>
            <person name="Kuo T.H."/>
            <person name="Liu D."/>
            <person name="Ke H.M."/>
            <person name="Yokoi T."/>
            <person name="Roa M.B."/>
            <person name="Lu M.J."/>
            <person name="Chang Y.Y."/>
            <person name="Ann P.J."/>
            <person name="Tsai J.N."/>
            <person name="Chen C.Y."/>
            <person name="Tzean S.S."/>
            <person name="Ota Y."/>
            <person name="Hattori T."/>
            <person name="Sahashi N."/>
            <person name="Liou R.F."/>
            <person name="Kikuchi T."/>
            <person name="Tsai I.J."/>
        </authorList>
    </citation>
    <scope>NUCLEOTIDE SEQUENCE [LARGE SCALE GENOMIC DNA]</scope>
    <source>
        <strain evidence="4 5">FFPRI411160</strain>
    </source>
</reference>
<feature type="domain" description="Fe2OG dioxygenase" evidence="3">
    <location>
        <begin position="590"/>
        <end position="713"/>
    </location>
</feature>
<gene>
    <name evidence="4" type="ORF">PNOK_0407700</name>
</gene>
<dbReference type="InterPro" id="IPR006813">
    <property type="entry name" value="Glyco_trans_17"/>
</dbReference>
<dbReference type="InterPro" id="IPR027450">
    <property type="entry name" value="AlkB-like"/>
</dbReference>
<dbReference type="EMBL" id="NBII01000003">
    <property type="protein sequence ID" value="PAV21450.1"/>
    <property type="molecule type" value="Genomic_DNA"/>
</dbReference>
<dbReference type="InParanoid" id="A0A286UPF7"/>
<dbReference type="GO" id="GO:0016020">
    <property type="term" value="C:membrane"/>
    <property type="evidence" value="ECO:0007669"/>
    <property type="project" value="InterPro"/>
</dbReference>
<dbReference type="PROSITE" id="PS51471">
    <property type="entry name" value="FE2OG_OXY"/>
    <property type="match status" value="1"/>
</dbReference>
<sequence length="723" mass="81791">MNARRSKVLLISLLLAVLFLFSVGWQYEYQIRNTISYATRPLWDHADGPRTIVPHYYVEGMRFNDQTCALHGWEQRKGSPGDIRVLDAVLMSSELDLLEVRLHELSPVVDRFFILESNATFTGLPKPTYFADNLDRFADFAEKIEYNFIPGYPLQKGQDAWDVEATTRGFMTTRLREYVSSLPPASRDNTLVIMSDIDEIPSRHTISLLRACNFGTKIHLLMRNFLYSFEWYIGMNSWRASMHQFILPGPSSNSPKIHATFYRHSMSTDIALADAGWHCSYCFRTLPEYTTKMRGFSHHDRIGGNEQLLDERRIQSVICKGDDIFGMLPEAYTYGDLLSQLHLQPSHSAVHLPHHIVEKADNFRFLLPGGLTKTARHYHLMTSSISEQRDFPQIHDNNSTIESCDSQKLTTETLVDIEGNQKDLILPDDQSDVDSLFDGDMEDSNSVSSKNNLSDRNDDDGDNANDPTSIKLDPVETAARLSGILIPGLFVFSTPMISSELASSLWDSCKSSFFRNPEVNQVMLFDRARTCSLHEDLSLNEMETKKSSSRIPVFLLELLEVLKESLKGSLPDDVYAMLFPTFEEEVEKGQARQAIVNHYRPGEGISPHVDLLGRYSDGIIGVSLNSGTVMDFVKVQGPEDSCGPRGDGIEDPPRLGESVYLPERSVVVLSGEARYEWTHGIARRFADLVEIEDGDKKRLYRGERISITFRWLLPGADIVGTES</sequence>
<protein>
    <submittedName>
        <fullName evidence="4">Glycosyltransferase family 17</fullName>
    </submittedName>
</protein>
<dbReference type="Proteomes" id="UP000217199">
    <property type="component" value="Unassembled WGS sequence"/>
</dbReference>
<proteinExistence type="predicted"/>
<evidence type="ECO:0000256" key="1">
    <source>
        <dbReference type="SAM" id="MobiDB-lite"/>
    </source>
</evidence>
<name>A0A286UPF7_9AGAM</name>
<dbReference type="GO" id="GO:0003830">
    <property type="term" value="F:beta-1,4-mannosylglycoprotein 4-beta-N-acetylglucosaminyltransferase activity"/>
    <property type="evidence" value="ECO:0007669"/>
    <property type="project" value="InterPro"/>
</dbReference>
<comment type="caution">
    <text evidence="4">The sequence shown here is derived from an EMBL/GenBank/DDBJ whole genome shotgun (WGS) entry which is preliminary data.</text>
</comment>
<dbReference type="InterPro" id="IPR005123">
    <property type="entry name" value="Oxoglu/Fe-dep_dioxygenase_dom"/>
</dbReference>
<dbReference type="Pfam" id="PF13532">
    <property type="entry name" value="2OG-FeII_Oxy_2"/>
    <property type="match status" value="1"/>
</dbReference>
<dbReference type="Pfam" id="PF04724">
    <property type="entry name" value="Glyco_transf_17"/>
    <property type="match status" value="1"/>
</dbReference>
<feature type="signal peptide" evidence="2">
    <location>
        <begin position="1"/>
        <end position="24"/>
    </location>
</feature>
<accession>A0A286UPF7</accession>
<dbReference type="GO" id="GO:0006044">
    <property type="term" value="P:N-acetylglucosamine metabolic process"/>
    <property type="evidence" value="ECO:0007669"/>
    <property type="project" value="TreeGrafter"/>
</dbReference>
<dbReference type="SUPFAM" id="SSF51197">
    <property type="entry name" value="Clavaminate synthase-like"/>
    <property type="match status" value="1"/>
</dbReference>
<evidence type="ECO:0000259" key="3">
    <source>
        <dbReference type="PROSITE" id="PS51471"/>
    </source>
</evidence>
<dbReference type="AlphaFoldDB" id="A0A286UPF7"/>
<keyword evidence="2" id="KW-0732">Signal</keyword>
<evidence type="ECO:0000313" key="5">
    <source>
        <dbReference type="Proteomes" id="UP000217199"/>
    </source>
</evidence>
<dbReference type="OrthoDB" id="6474464at2759"/>
<evidence type="ECO:0000256" key="2">
    <source>
        <dbReference type="SAM" id="SignalP"/>
    </source>
</evidence>
<evidence type="ECO:0000313" key="4">
    <source>
        <dbReference type="EMBL" id="PAV21450.1"/>
    </source>
</evidence>
<dbReference type="Gene3D" id="2.60.120.590">
    <property type="entry name" value="Alpha-ketoglutarate-dependent dioxygenase AlkB-like"/>
    <property type="match status" value="1"/>
</dbReference>
<feature type="region of interest" description="Disordered" evidence="1">
    <location>
        <begin position="435"/>
        <end position="471"/>
    </location>
</feature>
<dbReference type="InterPro" id="IPR037151">
    <property type="entry name" value="AlkB-like_sf"/>
</dbReference>
<dbReference type="STRING" id="2282107.A0A286UPF7"/>
<feature type="chain" id="PRO_5013924572" evidence="2">
    <location>
        <begin position="25"/>
        <end position="723"/>
    </location>
</feature>
<organism evidence="4 5">
    <name type="scientific">Pyrrhoderma noxium</name>
    <dbReference type="NCBI Taxonomy" id="2282107"/>
    <lineage>
        <taxon>Eukaryota</taxon>
        <taxon>Fungi</taxon>
        <taxon>Dikarya</taxon>
        <taxon>Basidiomycota</taxon>
        <taxon>Agaricomycotina</taxon>
        <taxon>Agaricomycetes</taxon>
        <taxon>Hymenochaetales</taxon>
        <taxon>Hymenochaetaceae</taxon>
        <taxon>Pyrrhoderma</taxon>
    </lineage>
</organism>
<dbReference type="PANTHER" id="PTHR12224">
    <property type="entry name" value="BETA-1,4-MANNOSYL-GLYCOPROTEIN BETA-1,4-N-ACETYLGLUCOSAMINYL-TRANSFERASE"/>
    <property type="match status" value="1"/>
</dbReference>
<dbReference type="PANTHER" id="PTHR12224:SF0">
    <property type="entry name" value="BETA-1,4-MANNOSYL-GLYCOPROTEIN 4-BETA-N-ACETYLGLUCOSAMINYLTRANSFERASE"/>
    <property type="match status" value="1"/>
</dbReference>
<keyword evidence="5" id="KW-1185">Reference proteome</keyword>